<dbReference type="GO" id="GO:0009117">
    <property type="term" value="P:nucleotide metabolic process"/>
    <property type="evidence" value="ECO:0007669"/>
    <property type="project" value="UniProtKB-KW"/>
</dbReference>
<dbReference type="SUPFAM" id="SSF51556">
    <property type="entry name" value="Metallo-dependent hydrolases"/>
    <property type="match status" value="1"/>
</dbReference>
<evidence type="ECO:0000256" key="2">
    <source>
        <dbReference type="ARBA" id="ARBA00006676"/>
    </source>
</evidence>
<evidence type="ECO:0000256" key="6">
    <source>
        <dbReference type="ARBA" id="ARBA00023080"/>
    </source>
</evidence>
<dbReference type="GO" id="GO:0046872">
    <property type="term" value="F:metal ion binding"/>
    <property type="evidence" value="ECO:0007669"/>
    <property type="project" value="UniProtKB-KW"/>
</dbReference>
<evidence type="ECO:0000256" key="7">
    <source>
        <dbReference type="ARBA" id="ARBA00048787"/>
    </source>
</evidence>
<keyword evidence="5" id="KW-0862">Zinc</keyword>
<dbReference type="InterPro" id="IPR032466">
    <property type="entry name" value="Metal_Hydrolase"/>
</dbReference>
<dbReference type="PANTHER" id="PTHR11409:SF42">
    <property type="entry name" value="ADENOSINE DEAMINASE-LIKE PROTEIN"/>
    <property type="match status" value="1"/>
</dbReference>
<proteinExistence type="inferred from homology"/>
<dbReference type="GeneID" id="19199058"/>
<dbReference type="GO" id="GO:0006154">
    <property type="term" value="P:adenosine catabolic process"/>
    <property type="evidence" value="ECO:0007669"/>
    <property type="project" value="TreeGrafter"/>
</dbReference>
<dbReference type="EMBL" id="JH711573">
    <property type="protein sequence ID" value="EIW86058.1"/>
    <property type="molecule type" value="Genomic_DNA"/>
</dbReference>
<gene>
    <name evidence="9" type="ORF">CONPUDRAFT_114165</name>
</gene>
<comment type="caution">
    <text evidence="9">The sequence shown here is derived from an EMBL/GenBank/DDBJ whole genome shotgun (WGS) entry which is preliminary data.</text>
</comment>
<dbReference type="AlphaFoldDB" id="A0A5M3N428"/>
<keyword evidence="10" id="KW-1185">Reference proteome</keyword>
<dbReference type="PANTHER" id="PTHR11409">
    <property type="entry name" value="ADENOSINE DEAMINASE"/>
    <property type="match status" value="1"/>
</dbReference>
<dbReference type="RefSeq" id="XP_007763005.1">
    <property type="nucleotide sequence ID" value="XM_007764815.1"/>
</dbReference>
<dbReference type="InterPro" id="IPR006330">
    <property type="entry name" value="Ado/ade_deaminase"/>
</dbReference>
<keyword evidence="4 9" id="KW-0378">Hydrolase</keyword>
<dbReference type="KEGG" id="cput:CONPUDRAFT_114165"/>
<comment type="cofactor">
    <cofactor evidence="1">
        <name>Zn(2+)</name>
        <dbReference type="ChEBI" id="CHEBI:29105"/>
    </cofactor>
</comment>
<keyword evidence="6" id="KW-0546">Nucleotide metabolism</keyword>
<feature type="domain" description="Adenosine deaminase" evidence="8">
    <location>
        <begin position="29"/>
        <end position="371"/>
    </location>
</feature>
<dbReference type="Pfam" id="PF00962">
    <property type="entry name" value="A_deaminase"/>
    <property type="match status" value="1"/>
</dbReference>
<dbReference type="OrthoDB" id="272271at2759"/>
<evidence type="ECO:0000313" key="9">
    <source>
        <dbReference type="EMBL" id="EIW86058.1"/>
    </source>
</evidence>
<dbReference type="InterPro" id="IPR001365">
    <property type="entry name" value="A_deaminase_dom"/>
</dbReference>
<protein>
    <submittedName>
        <fullName evidence="9">Metallo-dependent hydrolase</fullName>
    </submittedName>
</protein>
<evidence type="ECO:0000256" key="5">
    <source>
        <dbReference type="ARBA" id="ARBA00022833"/>
    </source>
</evidence>
<dbReference type="GO" id="GO:0004000">
    <property type="term" value="F:adenosine deaminase activity"/>
    <property type="evidence" value="ECO:0007669"/>
    <property type="project" value="TreeGrafter"/>
</dbReference>
<dbReference type="OMA" id="RPQFKPY"/>
<evidence type="ECO:0000259" key="8">
    <source>
        <dbReference type="Pfam" id="PF00962"/>
    </source>
</evidence>
<evidence type="ECO:0000313" key="10">
    <source>
        <dbReference type="Proteomes" id="UP000053558"/>
    </source>
</evidence>
<dbReference type="Gene3D" id="3.20.20.140">
    <property type="entry name" value="Metal-dependent hydrolases"/>
    <property type="match status" value="1"/>
</dbReference>
<comment type="catalytic activity">
    <reaction evidence="7">
        <text>N(6)-methyl-AMP + H2O + H(+) = IMP + methylamine</text>
        <dbReference type="Rhea" id="RHEA:16001"/>
        <dbReference type="ChEBI" id="CHEBI:15377"/>
        <dbReference type="ChEBI" id="CHEBI:15378"/>
        <dbReference type="ChEBI" id="CHEBI:58053"/>
        <dbReference type="ChEBI" id="CHEBI:59338"/>
        <dbReference type="ChEBI" id="CHEBI:144842"/>
    </reaction>
    <physiologicalReaction direction="left-to-right" evidence="7">
        <dbReference type="Rhea" id="RHEA:16002"/>
    </physiologicalReaction>
</comment>
<dbReference type="Proteomes" id="UP000053558">
    <property type="component" value="Unassembled WGS sequence"/>
</dbReference>
<name>A0A5M3N428_CONPW</name>
<evidence type="ECO:0000256" key="1">
    <source>
        <dbReference type="ARBA" id="ARBA00001947"/>
    </source>
</evidence>
<comment type="similarity">
    <text evidence="2">Belongs to the metallo-dependent hydrolases superfamily. Adenosine and AMP deaminases family.</text>
</comment>
<dbReference type="GO" id="GO:0046103">
    <property type="term" value="P:inosine biosynthetic process"/>
    <property type="evidence" value="ECO:0007669"/>
    <property type="project" value="TreeGrafter"/>
</dbReference>
<evidence type="ECO:0000256" key="4">
    <source>
        <dbReference type="ARBA" id="ARBA00022801"/>
    </source>
</evidence>
<keyword evidence="3" id="KW-0479">Metal-binding</keyword>
<reference evidence="10" key="1">
    <citation type="journal article" date="2012" name="Science">
        <title>The Paleozoic origin of enzymatic lignin decomposition reconstructed from 31 fungal genomes.</title>
        <authorList>
            <person name="Floudas D."/>
            <person name="Binder M."/>
            <person name="Riley R."/>
            <person name="Barry K."/>
            <person name="Blanchette R.A."/>
            <person name="Henrissat B."/>
            <person name="Martinez A.T."/>
            <person name="Otillar R."/>
            <person name="Spatafora J.W."/>
            <person name="Yadav J.S."/>
            <person name="Aerts A."/>
            <person name="Benoit I."/>
            <person name="Boyd A."/>
            <person name="Carlson A."/>
            <person name="Copeland A."/>
            <person name="Coutinho P.M."/>
            <person name="de Vries R.P."/>
            <person name="Ferreira P."/>
            <person name="Findley K."/>
            <person name="Foster B."/>
            <person name="Gaskell J."/>
            <person name="Glotzer D."/>
            <person name="Gorecki P."/>
            <person name="Heitman J."/>
            <person name="Hesse C."/>
            <person name="Hori C."/>
            <person name="Igarashi K."/>
            <person name="Jurgens J.A."/>
            <person name="Kallen N."/>
            <person name="Kersten P."/>
            <person name="Kohler A."/>
            <person name="Kuees U."/>
            <person name="Kumar T.K.A."/>
            <person name="Kuo A."/>
            <person name="LaButti K."/>
            <person name="Larrondo L.F."/>
            <person name="Lindquist E."/>
            <person name="Ling A."/>
            <person name="Lombard V."/>
            <person name="Lucas S."/>
            <person name="Lundell T."/>
            <person name="Martin R."/>
            <person name="McLaughlin D.J."/>
            <person name="Morgenstern I."/>
            <person name="Morin E."/>
            <person name="Murat C."/>
            <person name="Nagy L.G."/>
            <person name="Nolan M."/>
            <person name="Ohm R.A."/>
            <person name="Patyshakuliyeva A."/>
            <person name="Rokas A."/>
            <person name="Ruiz-Duenas F.J."/>
            <person name="Sabat G."/>
            <person name="Salamov A."/>
            <person name="Samejima M."/>
            <person name="Schmutz J."/>
            <person name="Slot J.C."/>
            <person name="St John F."/>
            <person name="Stenlid J."/>
            <person name="Sun H."/>
            <person name="Sun S."/>
            <person name="Syed K."/>
            <person name="Tsang A."/>
            <person name="Wiebenga A."/>
            <person name="Young D."/>
            <person name="Pisabarro A."/>
            <person name="Eastwood D.C."/>
            <person name="Martin F."/>
            <person name="Cullen D."/>
            <person name="Grigoriev I.V."/>
            <person name="Hibbett D.S."/>
        </authorList>
    </citation>
    <scope>NUCLEOTIDE SEQUENCE [LARGE SCALE GENOMIC DNA]</scope>
    <source>
        <strain evidence="10">RWD-64-598 SS2</strain>
    </source>
</reference>
<sequence>MSTRIVEGPAKAALNILAEDDITFLHSLPKAELHAHLNGSIPLPTLRILLEQYQPDDLPNSLSKDVIEAQIRKFEEGVGLNKISDFFSLFPAVYALTSSPEASSIATRAVLDDFLEPGLDGHPQATYIELRTTPREIPGKMSRREYLEAVLKEVEARGRESAGLIVSLDRRMTSEVMHECVGLAIQLKSEGRPIVGIDLCGDPQAGDVENFKPHLTQARQAGLRLTLHIAEIAETSPDEHRALLNLGPSRLGHATFLPPSIREHYFGHVSVSEDAPADVITMSRRVADKPCVEICLTSNLLCKTVPDLQAHHIRAYLKNSHPVSICTDDTLPFRTSLLGEYALLLAKPPHGLGLSREEVVAIARMSMDSRFI</sequence>
<accession>A0A5M3N428</accession>
<evidence type="ECO:0000256" key="3">
    <source>
        <dbReference type="ARBA" id="ARBA00022723"/>
    </source>
</evidence>
<organism evidence="9 10">
    <name type="scientific">Coniophora puteana (strain RWD-64-598)</name>
    <name type="common">Brown rot fungus</name>
    <dbReference type="NCBI Taxonomy" id="741705"/>
    <lineage>
        <taxon>Eukaryota</taxon>
        <taxon>Fungi</taxon>
        <taxon>Dikarya</taxon>
        <taxon>Basidiomycota</taxon>
        <taxon>Agaricomycotina</taxon>
        <taxon>Agaricomycetes</taxon>
        <taxon>Agaricomycetidae</taxon>
        <taxon>Boletales</taxon>
        <taxon>Coniophorineae</taxon>
        <taxon>Coniophoraceae</taxon>
        <taxon>Coniophora</taxon>
    </lineage>
</organism>